<organism evidence="2 3">
    <name type="scientific">Elysia marginata</name>
    <dbReference type="NCBI Taxonomy" id="1093978"/>
    <lineage>
        <taxon>Eukaryota</taxon>
        <taxon>Metazoa</taxon>
        <taxon>Spiralia</taxon>
        <taxon>Lophotrochozoa</taxon>
        <taxon>Mollusca</taxon>
        <taxon>Gastropoda</taxon>
        <taxon>Heterobranchia</taxon>
        <taxon>Euthyneura</taxon>
        <taxon>Panpulmonata</taxon>
        <taxon>Sacoglossa</taxon>
        <taxon>Placobranchoidea</taxon>
        <taxon>Plakobranchidae</taxon>
        <taxon>Elysia</taxon>
    </lineage>
</organism>
<comment type="caution">
    <text evidence="2">The sequence shown here is derived from an EMBL/GenBank/DDBJ whole genome shotgun (WGS) entry which is preliminary data.</text>
</comment>
<dbReference type="Proteomes" id="UP000762676">
    <property type="component" value="Unassembled WGS sequence"/>
</dbReference>
<proteinExistence type="predicted"/>
<evidence type="ECO:0000256" key="1">
    <source>
        <dbReference type="SAM" id="MobiDB-lite"/>
    </source>
</evidence>
<feature type="region of interest" description="Disordered" evidence="1">
    <location>
        <begin position="1"/>
        <end position="40"/>
    </location>
</feature>
<sequence length="226" mass="24247">MQHAIAEVAEREPMGRPRLPHGEEHADPRGPSPGIPVAPPGFPIYLGYPRVPYDLTRPTVTSFGHEQLNHGYSNPTPSPPLRVTPSPQQRMTPEHIIPTALPLASTPEIQTAASTHTPNLTSPISVNDSAISASSPPLTTSSSTSFLSPSSSSSLSSPTTSTTPKDKRAKPSFSISEHAAFQPEPRPPQDDREFPPTETEKAEGEAEKNRCLIISHVDTNSNTINS</sequence>
<feature type="compositionally biased region" description="Polar residues" evidence="1">
    <location>
        <begin position="62"/>
        <end position="75"/>
    </location>
</feature>
<feature type="compositionally biased region" description="Low complexity" evidence="1">
    <location>
        <begin position="134"/>
        <end position="163"/>
    </location>
</feature>
<protein>
    <submittedName>
        <fullName evidence="2">Uncharacterized protein</fullName>
    </submittedName>
</protein>
<feature type="region of interest" description="Disordered" evidence="1">
    <location>
        <begin position="62"/>
        <end position="226"/>
    </location>
</feature>
<evidence type="ECO:0000313" key="2">
    <source>
        <dbReference type="EMBL" id="GFR67181.1"/>
    </source>
</evidence>
<evidence type="ECO:0000313" key="3">
    <source>
        <dbReference type="Proteomes" id="UP000762676"/>
    </source>
</evidence>
<feature type="compositionally biased region" description="Polar residues" evidence="1">
    <location>
        <begin position="107"/>
        <end position="133"/>
    </location>
</feature>
<accession>A0AAV4F2Z6</accession>
<gene>
    <name evidence="2" type="ORF">ElyMa_003699200</name>
</gene>
<keyword evidence="3" id="KW-1185">Reference proteome</keyword>
<dbReference type="EMBL" id="BMAT01007586">
    <property type="protein sequence ID" value="GFR67181.1"/>
    <property type="molecule type" value="Genomic_DNA"/>
</dbReference>
<feature type="compositionally biased region" description="Polar residues" evidence="1">
    <location>
        <begin position="217"/>
        <end position="226"/>
    </location>
</feature>
<dbReference type="AlphaFoldDB" id="A0AAV4F2Z6"/>
<reference evidence="2 3" key="1">
    <citation type="journal article" date="2021" name="Elife">
        <title>Chloroplast acquisition without the gene transfer in kleptoplastic sea slugs, Plakobranchus ocellatus.</title>
        <authorList>
            <person name="Maeda T."/>
            <person name="Takahashi S."/>
            <person name="Yoshida T."/>
            <person name="Shimamura S."/>
            <person name="Takaki Y."/>
            <person name="Nagai Y."/>
            <person name="Toyoda A."/>
            <person name="Suzuki Y."/>
            <person name="Arimoto A."/>
            <person name="Ishii H."/>
            <person name="Satoh N."/>
            <person name="Nishiyama T."/>
            <person name="Hasebe M."/>
            <person name="Maruyama T."/>
            <person name="Minagawa J."/>
            <person name="Obokata J."/>
            <person name="Shigenobu S."/>
        </authorList>
    </citation>
    <scope>NUCLEOTIDE SEQUENCE [LARGE SCALE GENOMIC DNA]</scope>
</reference>
<feature type="compositionally biased region" description="Pro residues" evidence="1">
    <location>
        <begin position="30"/>
        <end position="40"/>
    </location>
</feature>
<feature type="compositionally biased region" description="Basic and acidic residues" evidence="1">
    <location>
        <begin position="8"/>
        <end position="28"/>
    </location>
</feature>
<name>A0AAV4F2Z6_9GAST</name>
<feature type="compositionally biased region" description="Basic and acidic residues" evidence="1">
    <location>
        <begin position="187"/>
        <end position="210"/>
    </location>
</feature>